<evidence type="ECO:0000313" key="2">
    <source>
        <dbReference type="EnsemblPlants" id="AUR62021042-RA:cds"/>
    </source>
</evidence>
<dbReference type="GO" id="GO:0031490">
    <property type="term" value="F:chromatin DNA binding"/>
    <property type="evidence" value="ECO:0007669"/>
    <property type="project" value="InterPro"/>
</dbReference>
<feature type="compositionally biased region" description="Polar residues" evidence="1">
    <location>
        <begin position="54"/>
        <end position="65"/>
    </location>
</feature>
<accession>A0A803LZZ1</accession>
<dbReference type="AlphaFoldDB" id="A0A803LZZ1"/>
<dbReference type="Proteomes" id="UP000596660">
    <property type="component" value="Unplaced"/>
</dbReference>
<dbReference type="PANTHER" id="PTHR33137">
    <property type="entry name" value="MEDIATOR OF RNA POLYMERASE II TRANSCRIPTION SUBUNIT 15A-RELATED"/>
    <property type="match status" value="1"/>
</dbReference>
<protein>
    <submittedName>
        <fullName evidence="2">Uncharacterized protein</fullName>
    </submittedName>
</protein>
<evidence type="ECO:0000256" key="1">
    <source>
        <dbReference type="SAM" id="MobiDB-lite"/>
    </source>
</evidence>
<dbReference type="InterPro" id="IPR044661">
    <property type="entry name" value="MED15a/b/c-like"/>
</dbReference>
<feature type="compositionally biased region" description="Low complexity" evidence="1">
    <location>
        <begin position="28"/>
        <end position="44"/>
    </location>
</feature>
<organism evidence="2 3">
    <name type="scientific">Chenopodium quinoa</name>
    <name type="common">Quinoa</name>
    <dbReference type="NCBI Taxonomy" id="63459"/>
    <lineage>
        <taxon>Eukaryota</taxon>
        <taxon>Viridiplantae</taxon>
        <taxon>Streptophyta</taxon>
        <taxon>Embryophyta</taxon>
        <taxon>Tracheophyta</taxon>
        <taxon>Spermatophyta</taxon>
        <taxon>Magnoliopsida</taxon>
        <taxon>eudicotyledons</taxon>
        <taxon>Gunneridae</taxon>
        <taxon>Pentapetalae</taxon>
        <taxon>Caryophyllales</taxon>
        <taxon>Chenopodiaceae</taxon>
        <taxon>Chenopodioideae</taxon>
        <taxon>Atripliceae</taxon>
        <taxon>Chenopodium</taxon>
    </lineage>
</organism>
<feature type="compositionally biased region" description="Basic and acidic residues" evidence="1">
    <location>
        <begin position="15"/>
        <end position="25"/>
    </location>
</feature>
<evidence type="ECO:0000313" key="3">
    <source>
        <dbReference type="Proteomes" id="UP000596660"/>
    </source>
</evidence>
<dbReference type="EnsemblPlants" id="AUR62021042-RA">
    <property type="protein sequence ID" value="AUR62021042-RA:cds"/>
    <property type="gene ID" value="AUR62021042"/>
</dbReference>
<reference evidence="2" key="1">
    <citation type="journal article" date="2017" name="Nature">
        <title>The genome of Chenopodium quinoa.</title>
        <authorList>
            <person name="Jarvis D.E."/>
            <person name="Ho Y.S."/>
            <person name="Lightfoot D.J."/>
            <person name="Schmoeckel S.M."/>
            <person name="Li B."/>
            <person name="Borm T.J.A."/>
            <person name="Ohyanagi H."/>
            <person name="Mineta K."/>
            <person name="Michell C.T."/>
            <person name="Saber N."/>
            <person name="Kharbatia N.M."/>
            <person name="Rupper R.R."/>
            <person name="Sharp A.R."/>
            <person name="Dally N."/>
            <person name="Boughton B.A."/>
            <person name="Woo Y.H."/>
            <person name="Gao G."/>
            <person name="Schijlen E.G.W.M."/>
            <person name="Guo X."/>
            <person name="Momin A.A."/>
            <person name="Negrao S."/>
            <person name="Al-Babili S."/>
            <person name="Gehring C."/>
            <person name="Roessner U."/>
            <person name="Jung C."/>
            <person name="Murphy K."/>
            <person name="Arold S.T."/>
            <person name="Gojobori T."/>
            <person name="van der Linden C.G."/>
            <person name="van Loo E.N."/>
            <person name="Jellen E.N."/>
            <person name="Maughan P.J."/>
            <person name="Tester M."/>
        </authorList>
    </citation>
    <scope>NUCLEOTIDE SEQUENCE [LARGE SCALE GENOMIC DNA]</scope>
    <source>
        <strain evidence="2">cv. PI 614886</strain>
    </source>
</reference>
<sequence length="349" mass="38768">MNQNTEIPQTRKPQKLPEMETEMQHPKPIIITVDSPSSPITPTSAPKEIGTPAMSVSPTNFQASNDQCETTEVQDKDLDFDAPVVLASTLPSDSSGQVNNQLPHSAKPPLERLIQAVQRISKEALRSSMDDIASAMSAVNNLPAYAIDVDSPAVYCSTGDGYTSCKKMKRDINSVRGVVSALDNYGSCRKKLRKEVNNDLMDEIRQINQRLIETVLKVDCDSDSSNDETIIKCTYKPVYYSESFKRHFGFMESILTLSIKILVPSNYPNTPLKILDRVPDECCKETKDLLEKARAIFDRRLKGLVSLGLGDMARAWNDCARSVISDYIVSHGGETFSSKYGTWEFVSPD</sequence>
<proteinExistence type="predicted"/>
<dbReference type="Gramene" id="AUR62021042-RA">
    <property type="protein sequence ID" value="AUR62021042-RA:cds"/>
    <property type="gene ID" value="AUR62021042"/>
</dbReference>
<reference evidence="2" key="2">
    <citation type="submission" date="2021-03" db="UniProtKB">
        <authorList>
            <consortium name="EnsemblPlants"/>
        </authorList>
    </citation>
    <scope>IDENTIFICATION</scope>
</reference>
<name>A0A803LZZ1_CHEQI</name>
<keyword evidence="3" id="KW-1185">Reference proteome</keyword>
<feature type="region of interest" description="Disordered" evidence="1">
    <location>
        <begin position="1"/>
        <end position="65"/>
    </location>
</feature>
<dbReference type="PANTHER" id="PTHR33137:SF44">
    <property type="entry name" value="MEDIATOR COMPLEX SUBUNIT 15 KIX DOMAIN-CONTAINING PROTEIN"/>
    <property type="match status" value="1"/>
</dbReference>
<dbReference type="OMA" id="DECCKET"/>
<dbReference type="GO" id="GO:0003713">
    <property type="term" value="F:transcription coactivator activity"/>
    <property type="evidence" value="ECO:0007669"/>
    <property type="project" value="InterPro"/>
</dbReference>